<organism evidence="1">
    <name type="scientific">Anguilla anguilla</name>
    <name type="common">European freshwater eel</name>
    <name type="synonym">Muraena anguilla</name>
    <dbReference type="NCBI Taxonomy" id="7936"/>
    <lineage>
        <taxon>Eukaryota</taxon>
        <taxon>Metazoa</taxon>
        <taxon>Chordata</taxon>
        <taxon>Craniata</taxon>
        <taxon>Vertebrata</taxon>
        <taxon>Euteleostomi</taxon>
        <taxon>Actinopterygii</taxon>
        <taxon>Neopterygii</taxon>
        <taxon>Teleostei</taxon>
        <taxon>Anguilliformes</taxon>
        <taxon>Anguillidae</taxon>
        <taxon>Anguilla</taxon>
    </lineage>
</organism>
<proteinExistence type="predicted"/>
<reference evidence="1" key="2">
    <citation type="journal article" date="2015" name="Fish Shellfish Immunol.">
        <title>Early steps in the European eel (Anguilla anguilla)-Vibrio vulnificus interaction in the gills: Role of the RtxA13 toxin.</title>
        <authorList>
            <person name="Callol A."/>
            <person name="Pajuelo D."/>
            <person name="Ebbesson L."/>
            <person name="Teles M."/>
            <person name="MacKenzie S."/>
            <person name="Amaro C."/>
        </authorList>
    </citation>
    <scope>NUCLEOTIDE SEQUENCE</scope>
</reference>
<reference evidence="1" key="1">
    <citation type="submission" date="2014-11" db="EMBL/GenBank/DDBJ databases">
        <authorList>
            <person name="Amaro Gonzalez C."/>
        </authorList>
    </citation>
    <scope>NUCLEOTIDE SEQUENCE</scope>
</reference>
<protein>
    <submittedName>
        <fullName evidence="1">Uncharacterized protein</fullName>
    </submittedName>
</protein>
<dbReference type="EMBL" id="GBXM01047342">
    <property type="protein sequence ID" value="JAH61235.1"/>
    <property type="molecule type" value="Transcribed_RNA"/>
</dbReference>
<sequence>MPWVLSFSII</sequence>
<name>A0A0E9U335_ANGAN</name>
<evidence type="ECO:0000313" key="1">
    <source>
        <dbReference type="EMBL" id="JAH60162.1"/>
    </source>
</evidence>
<accession>A0A0E9U335</accession>
<dbReference type="EMBL" id="GBXM01048415">
    <property type="protein sequence ID" value="JAH60162.1"/>
    <property type="molecule type" value="Transcribed_RNA"/>
</dbReference>